<accession>A0A4Y9ZE27</accession>
<keyword evidence="2" id="KW-0521">NADP</keyword>
<reference evidence="6 7" key="1">
    <citation type="submission" date="2019-02" db="EMBL/GenBank/DDBJ databases">
        <title>Genome sequencing of the rare red list fungi Dentipellis fragilis.</title>
        <authorList>
            <person name="Buettner E."/>
            <person name="Kellner H."/>
        </authorList>
    </citation>
    <scope>NUCLEOTIDE SEQUENCE [LARGE SCALE GENOMIC DNA]</scope>
    <source>
        <strain evidence="6 7">DSM 105465</strain>
    </source>
</reference>
<dbReference type="EMBL" id="SEOQ01000042">
    <property type="protein sequence ID" value="TFY71659.1"/>
    <property type="molecule type" value="Genomic_DNA"/>
</dbReference>
<evidence type="ECO:0000313" key="6">
    <source>
        <dbReference type="EMBL" id="TFY71659.1"/>
    </source>
</evidence>
<protein>
    <recommendedName>
        <fullName evidence="8">Ketoreductase (KR) domain-containing protein</fullName>
    </recommendedName>
</protein>
<sequence>MLPSPSPLQLLIGLGLTLPVILTLRRLIRRRRTNTLPKHSERVLIIGATSGIGRAIAHLYSSRGARVCIVGRREAELRDVWTECEARLASKSEDASKVLSVQADFTSAEDMVRVRQSIEKAWGGLDTLIVSAGVSALQPVMALTDVSNTAGPSSAGIQKAADIATSAMQANYIGPLVSAVTMIPLLERSSVPAILLISSLAAVIPAPTRAVYGSTKAASFVLFQALAIEHPHIIFSSVLPYTVEGDFRASAVDAGPVREADPNKHGLKREDVAARPNTLPSEHTSPVDFDGIVPAESEKPLRYWCWPVSSGTELRTEAHTCGRRRLLLVYRVIVSVFYLCRFSIHVITVLALALLRFSRSHLNSCRASTMFTWDRVLALARRQGKLPFCRLYDVPSAQTTITDRPCSKLRSNLHLFSSHCYDFLTASHTALFKLTLQASSFEFDAAQVIPMTQPWSLRARSAEEVRFLVV</sequence>
<keyword evidence="5" id="KW-1133">Transmembrane helix</keyword>
<organism evidence="6 7">
    <name type="scientific">Dentipellis fragilis</name>
    <dbReference type="NCBI Taxonomy" id="205917"/>
    <lineage>
        <taxon>Eukaryota</taxon>
        <taxon>Fungi</taxon>
        <taxon>Dikarya</taxon>
        <taxon>Basidiomycota</taxon>
        <taxon>Agaricomycotina</taxon>
        <taxon>Agaricomycetes</taxon>
        <taxon>Russulales</taxon>
        <taxon>Hericiaceae</taxon>
        <taxon>Dentipellis</taxon>
    </lineage>
</organism>
<dbReference type="CDD" id="cd05233">
    <property type="entry name" value="SDR_c"/>
    <property type="match status" value="1"/>
</dbReference>
<keyword evidence="5" id="KW-0472">Membrane</keyword>
<dbReference type="STRING" id="205917.A0A4Y9ZE27"/>
<evidence type="ECO:0000256" key="4">
    <source>
        <dbReference type="ARBA" id="ARBA00037096"/>
    </source>
</evidence>
<keyword evidence="7" id="KW-1185">Reference proteome</keyword>
<dbReference type="OrthoDB" id="37659at2759"/>
<evidence type="ECO:0000256" key="5">
    <source>
        <dbReference type="SAM" id="Phobius"/>
    </source>
</evidence>
<dbReference type="Proteomes" id="UP000298327">
    <property type="component" value="Unassembled WGS sequence"/>
</dbReference>
<dbReference type="InterPro" id="IPR020904">
    <property type="entry name" value="Sc_DH/Rdtase_CS"/>
</dbReference>
<dbReference type="SUPFAM" id="SSF51735">
    <property type="entry name" value="NAD(P)-binding Rossmann-fold domains"/>
    <property type="match status" value="1"/>
</dbReference>
<gene>
    <name evidence="6" type="ORF">EVG20_g1349</name>
</gene>
<evidence type="ECO:0000313" key="7">
    <source>
        <dbReference type="Proteomes" id="UP000298327"/>
    </source>
</evidence>
<comment type="caution">
    <text evidence="6">The sequence shown here is derived from an EMBL/GenBank/DDBJ whole genome shotgun (WGS) entry which is preliminary data.</text>
</comment>
<keyword evidence="3" id="KW-0560">Oxidoreductase</keyword>
<comment type="function">
    <text evidence="4">Putative oxidoreductase.</text>
</comment>
<feature type="transmembrane region" description="Helical" evidence="5">
    <location>
        <begin position="6"/>
        <end position="24"/>
    </location>
</feature>
<dbReference type="Pfam" id="PF00106">
    <property type="entry name" value="adh_short"/>
    <property type="match status" value="1"/>
</dbReference>
<dbReference type="PROSITE" id="PS00061">
    <property type="entry name" value="ADH_SHORT"/>
    <property type="match status" value="1"/>
</dbReference>
<dbReference type="PANTHER" id="PTHR44196:SF1">
    <property type="entry name" value="DEHYDROGENASE_REDUCTASE SDR FAMILY MEMBER 7B"/>
    <property type="match status" value="1"/>
</dbReference>
<dbReference type="GO" id="GO:0016491">
    <property type="term" value="F:oxidoreductase activity"/>
    <property type="evidence" value="ECO:0007669"/>
    <property type="project" value="UniProtKB-KW"/>
</dbReference>
<dbReference type="AlphaFoldDB" id="A0A4Y9ZE27"/>
<evidence type="ECO:0000256" key="1">
    <source>
        <dbReference type="ARBA" id="ARBA00006484"/>
    </source>
</evidence>
<dbReference type="PANTHER" id="PTHR44196">
    <property type="entry name" value="DEHYDROGENASE/REDUCTASE SDR FAMILY MEMBER 7B"/>
    <property type="match status" value="1"/>
</dbReference>
<evidence type="ECO:0000256" key="3">
    <source>
        <dbReference type="ARBA" id="ARBA00023002"/>
    </source>
</evidence>
<dbReference type="Gene3D" id="3.40.50.720">
    <property type="entry name" value="NAD(P)-binding Rossmann-like Domain"/>
    <property type="match status" value="1"/>
</dbReference>
<dbReference type="InterPro" id="IPR002347">
    <property type="entry name" value="SDR_fam"/>
</dbReference>
<keyword evidence="5" id="KW-0812">Transmembrane</keyword>
<feature type="transmembrane region" description="Helical" evidence="5">
    <location>
        <begin position="332"/>
        <end position="355"/>
    </location>
</feature>
<evidence type="ECO:0000256" key="2">
    <source>
        <dbReference type="ARBA" id="ARBA00022857"/>
    </source>
</evidence>
<proteinExistence type="inferred from homology"/>
<evidence type="ECO:0008006" key="8">
    <source>
        <dbReference type="Google" id="ProtNLM"/>
    </source>
</evidence>
<comment type="similarity">
    <text evidence="1">Belongs to the short-chain dehydrogenases/reductases (SDR) family.</text>
</comment>
<dbReference type="GO" id="GO:0016020">
    <property type="term" value="C:membrane"/>
    <property type="evidence" value="ECO:0007669"/>
    <property type="project" value="TreeGrafter"/>
</dbReference>
<dbReference type="PRINTS" id="PR00081">
    <property type="entry name" value="GDHRDH"/>
</dbReference>
<name>A0A4Y9ZE27_9AGAM</name>
<dbReference type="InterPro" id="IPR036291">
    <property type="entry name" value="NAD(P)-bd_dom_sf"/>
</dbReference>